<feature type="compositionally biased region" description="Polar residues" evidence="1">
    <location>
        <begin position="186"/>
        <end position="202"/>
    </location>
</feature>
<dbReference type="VEuPathDB" id="FungiDB:ASPWEDRAFT_33484"/>
<evidence type="ECO:0000313" key="3">
    <source>
        <dbReference type="Proteomes" id="UP000184383"/>
    </source>
</evidence>
<proteinExistence type="predicted"/>
<dbReference type="GeneID" id="63749646"/>
<reference evidence="3" key="1">
    <citation type="journal article" date="2017" name="Genome Biol.">
        <title>Comparative genomics reveals high biological diversity and specific adaptations in the industrially and medically important fungal genus Aspergillus.</title>
        <authorList>
            <person name="de Vries R.P."/>
            <person name="Riley R."/>
            <person name="Wiebenga A."/>
            <person name="Aguilar-Osorio G."/>
            <person name="Amillis S."/>
            <person name="Uchima C.A."/>
            <person name="Anderluh G."/>
            <person name="Asadollahi M."/>
            <person name="Askin M."/>
            <person name="Barry K."/>
            <person name="Battaglia E."/>
            <person name="Bayram O."/>
            <person name="Benocci T."/>
            <person name="Braus-Stromeyer S.A."/>
            <person name="Caldana C."/>
            <person name="Canovas D."/>
            <person name="Cerqueira G.C."/>
            <person name="Chen F."/>
            <person name="Chen W."/>
            <person name="Choi C."/>
            <person name="Clum A."/>
            <person name="Dos Santos R.A."/>
            <person name="Damasio A.R."/>
            <person name="Diallinas G."/>
            <person name="Emri T."/>
            <person name="Fekete E."/>
            <person name="Flipphi M."/>
            <person name="Freyberg S."/>
            <person name="Gallo A."/>
            <person name="Gournas C."/>
            <person name="Habgood R."/>
            <person name="Hainaut M."/>
            <person name="Harispe M.L."/>
            <person name="Henrissat B."/>
            <person name="Hilden K.S."/>
            <person name="Hope R."/>
            <person name="Hossain A."/>
            <person name="Karabika E."/>
            <person name="Karaffa L."/>
            <person name="Karanyi Z."/>
            <person name="Krasevec N."/>
            <person name="Kuo A."/>
            <person name="Kusch H."/>
            <person name="LaButti K."/>
            <person name="Lagendijk E.L."/>
            <person name="Lapidus A."/>
            <person name="Levasseur A."/>
            <person name="Lindquist E."/>
            <person name="Lipzen A."/>
            <person name="Logrieco A.F."/>
            <person name="MacCabe A."/>
            <person name="Maekelae M.R."/>
            <person name="Malavazi I."/>
            <person name="Melin P."/>
            <person name="Meyer V."/>
            <person name="Mielnichuk N."/>
            <person name="Miskei M."/>
            <person name="Molnar A.P."/>
            <person name="Mule G."/>
            <person name="Ngan C.Y."/>
            <person name="Orejas M."/>
            <person name="Orosz E."/>
            <person name="Ouedraogo J.P."/>
            <person name="Overkamp K.M."/>
            <person name="Park H.-S."/>
            <person name="Perrone G."/>
            <person name="Piumi F."/>
            <person name="Punt P.J."/>
            <person name="Ram A.F."/>
            <person name="Ramon A."/>
            <person name="Rauscher S."/>
            <person name="Record E."/>
            <person name="Riano-Pachon D.M."/>
            <person name="Robert V."/>
            <person name="Roehrig J."/>
            <person name="Ruller R."/>
            <person name="Salamov A."/>
            <person name="Salih N.S."/>
            <person name="Samson R.A."/>
            <person name="Sandor E."/>
            <person name="Sanguinetti M."/>
            <person name="Schuetze T."/>
            <person name="Sepcic K."/>
            <person name="Shelest E."/>
            <person name="Sherlock G."/>
            <person name="Sophianopoulou V."/>
            <person name="Squina F.M."/>
            <person name="Sun H."/>
            <person name="Susca A."/>
            <person name="Todd R.B."/>
            <person name="Tsang A."/>
            <person name="Unkles S.E."/>
            <person name="van de Wiele N."/>
            <person name="van Rossen-Uffink D."/>
            <person name="Oliveira J.V."/>
            <person name="Vesth T.C."/>
            <person name="Visser J."/>
            <person name="Yu J.-H."/>
            <person name="Zhou M."/>
            <person name="Andersen M.R."/>
            <person name="Archer D.B."/>
            <person name="Baker S.E."/>
            <person name="Benoit I."/>
            <person name="Brakhage A.A."/>
            <person name="Braus G.H."/>
            <person name="Fischer R."/>
            <person name="Frisvad J.C."/>
            <person name="Goldman G.H."/>
            <person name="Houbraken J."/>
            <person name="Oakley B."/>
            <person name="Pocsi I."/>
            <person name="Scazzocchio C."/>
            <person name="Seiboth B."/>
            <person name="vanKuyk P.A."/>
            <person name="Wortman J."/>
            <person name="Dyer P.S."/>
            <person name="Grigoriev I.V."/>
        </authorList>
    </citation>
    <scope>NUCLEOTIDE SEQUENCE [LARGE SCALE GENOMIC DNA]</scope>
    <source>
        <strain evidence="3">DTO 134E9</strain>
    </source>
</reference>
<evidence type="ECO:0000256" key="1">
    <source>
        <dbReference type="SAM" id="MobiDB-lite"/>
    </source>
</evidence>
<dbReference type="STRING" id="1073089.A0A1L9RYX9"/>
<dbReference type="Proteomes" id="UP000184383">
    <property type="component" value="Unassembled WGS sequence"/>
</dbReference>
<organism evidence="2 3">
    <name type="scientific">Aspergillus wentii DTO 134E9</name>
    <dbReference type="NCBI Taxonomy" id="1073089"/>
    <lineage>
        <taxon>Eukaryota</taxon>
        <taxon>Fungi</taxon>
        <taxon>Dikarya</taxon>
        <taxon>Ascomycota</taxon>
        <taxon>Pezizomycotina</taxon>
        <taxon>Eurotiomycetes</taxon>
        <taxon>Eurotiomycetidae</taxon>
        <taxon>Eurotiales</taxon>
        <taxon>Aspergillaceae</taxon>
        <taxon>Aspergillus</taxon>
        <taxon>Aspergillus subgen. Cremei</taxon>
    </lineage>
</organism>
<gene>
    <name evidence="2" type="ORF">ASPWEDRAFT_33484</name>
</gene>
<protein>
    <recommendedName>
        <fullName evidence="4">Zn(2)-C6 fungal-type domain-containing protein</fullName>
    </recommendedName>
</protein>
<name>A0A1L9RYX9_ASPWE</name>
<feature type="region of interest" description="Disordered" evidence="1">
    <location>
        <begin position="174"/>
        <end position="236"/>
    </location>
</feature>
<dbReference type="EMBL" id="KV878209">
    <property type="protein sequence ID" value="OJJ40170.1"/>
    <property type="molecule type" value="Genomic_DNA"/>
</dbReference>
<dbReference type="AlphaFoldDB" id="A0A1L9RYX9"/>
<accession>A0A1L9RYX9</accession>
<keyword evidence="3" id="KW-1185">Reference proteome</keyword>
<evidence type="ECO:0008006" key="4">
    <source>
        <dbReference type="Google" id="ProtNLM"/>
    </source>
</evidence>
<feature type="compositionally biased region" description="Polar residues" evidence="1">
    <location>
        <begin position="114"/>
        <end position="127"/>
    </location>
</feature>
<evidence type="ECO:0000313" key="2">
    <source>
        <dbReference type="EMBL" id="OJJ40170.1"/>
    </source>
</evidence>
<sequence length="265" mass="29305">MASQPTSSAIVPCSSTADEPLAFFTWSMNGLTSTRSPCERLRRRKKATRSCLDCRRSQMRYRKKRMCAQCIKRENLLECVNSNDKKPEHLNVLTIKSTTAGSRGVVPSRRAIQPQKSSNVDVPQYRNPKTNIQLSSETHVQAHGETGGSGCIDPKLLHFKSPDYGIEPDASTRELQAQTHDDPASVNHSQDSPGNDKQPSPSEQEKRPPKDCSRESSPGGWGSEALSKQPFKNDEEHNIKVIQDNRGSCGFAISSGWSSTFFPTA</sequence>
<feature type="region of interest" description="Disordered" evidence="1">
    <location>
        <begin position="100"/>
        <end position="127"/>
    </location>
</feature>
<dbReference type="RefSeq" id="XP_040693846.1">
    <property type="nucleotide sequence ID" value="XM_040833798.1"/>
</dbReference>
<feature type="compositionally biased region" description="Basic and acidic residues" evidence="1">
    <location>
        <begin position="203"/>
        <end position="214"/>
    </location>
</feature>
<dbReference type="OrthoDB" id="2538135at2759"/>